<organism evidence="2 3">
    <name type="scientific">Pristionchus mayeri</name>
    <dbReference type="NCBI Taxonomy" id="1317129"/>
    <lineage>
        <taxon>Eukaryota</taxon>
        <taxon>Metazoa</taxon>
        <taxon>Ecdysozoa</taxon>
        <taxon>Nematoda</taxon>
        <taxon>Chromadorea</taxon>
        <taxon>Rhabditida</taxon>
        <taxon>Rhabditina</taxon>
        <taxon>Diplogasteromorpha</taxon>
        <taxon>Diplogasteroidea</taxon>
        <taxon>Neodiplogasteridae</taxon>
        <taxon>Pristionchus</taxon>
    </lineage>
</organism>
<dbReference type="CDD" id="cd09917">
    <property type="entry name" value="F-box_SF"/>
    <property type="match status" value="1"/>
</dbReference>
<feature type="domain" description="F-box" evidence="1">
    <location>
        <begin position="12"/>
        <end position="50"/>
    </location>
</feature>
<protein>
    <recommendedName>
        <fullName evidence="1">F-box domain-containing protein</fullName>
    </recommendedName>
</protein>
<name>A0AAN5D6Z3_9BILA</name>
<evidence type="ECO:0000313" key="2">
    <source>
        <dbReference type="EMBL" id="GMR57888.1"/>
    </source>
</evidence>
<dbReference type="SUPFAM" id="SSF81383">
    <property type="entry name" value="F-box domain"/>
    <property type="match status" value="1"/>
</dbReference>
<keyword evidence="3" id="KW-1185">Reference proteome</keyword>
<comment type="caution">
    <text evidence="2">The sequence shown here is derived from an EMBL/GenBank/DDBJ whole genome shotgun (WGS) entry which is preliminary data.</text>
</comment>
<dbReference type="InterPro" id="IPR036047">
    <property type="entry name" value="F-box-like_dom_sf"/>
</dbReference>
<dbReference type="EMBL" id="BTRK01000006">
    <property type="protein sequence ID" value="GMR57888.1"/>
    <property type="molecule type" value="Genomic_DNA"/>
</dbReference>
<evidence type="ECO:0000259" key="1">
    <source>
        <dbReference type="Pfam" id="PF00646"/>
    </source>
</evidence>
<dbReference type="Pfam" id="PF00646">
    <property type="entry name" value="F-box"/>
    <property type="match status" value="1"/>
</dbReference>
<evidence type="ECO:0000313" key="3">
    <source>
        <dbReference type="Proteomes" id="UP001328107"/>
    </source>
</evidence>
<feature type="non-terminal residue" evidence="2">
    <location>
        <position position="1"/>
    </location>
</feature>
<dbReference type="InterPro" id="IPR001810">
    <property type="entry name" value="F-box_dom"/>
</dbReference>
<dbReference type="AlphaFoldDB" id="A0AAN5D6Z3"/>
<feature type="non-terminal residue" evidence="2">
    <location>
        <position position="87"/>
    </location>
</feature>
<reference evidence="3" key="1">
    <citation type="submission" date="2022-10" db="EMBL/GenBank/DDBJ databases">
        <title>Genome assembly of Pristionchus species.</title>
        <authorList>
            <person name="Yoshida K."/>
            <person name="Sommer R.J."/>
        </authorList>
    </citation>
    <scope>NUCLEOTIDE SEQUENCE [LARGE SCALE GENOMIC DNA]</scope>
    <source>
        <strain evidence="3">RS5460</strain>
    </source>
</reference>
<accession>A0AAN5D6Z3</accession>
<gene>
    <name evidence="2" type="ORF">PMAYCL1PPCAC_28083</name>
</gene>
<dbReference type="Proteomes" id="UP001328107">
    <property type="component" value="Unassembled WGS sequence"/>
</dbReference>
<proteinExistence type="predicted"/>
<sequence>DNAPFPSFQDYISRLPNLCLLEIFKHSSRADLHNIMTANKRLLPIANDRSINHIRWTGGILAIFQTERGYGYEFTIKHPAYPGKRNS</sequence>